<evidence type="ECO:0000313" key="3">
    <source>
        <dbReference type="EMBL" id="AXY24558.1"/>
    </source>
</evidence>
<keyword evidence="2" id="KW-0472">Membrane</keyword>
<keyword evidence="2" id="KW-1133">Transmembrane helix</keyword>
<dbReference type="InterPro" id="IPR009214">
    <property type="entry name" value="DUF1129"/>
</dbReference>
<dbReference type="KEGG" id="abae:CL176_00120"/>
<accession>A0A347WHK1</accession>
<feature type="transmembrane region" description="Helical" evidence="2">
    <location>
        <begin position="157"/>
        <end position="178"/>
    </location>
</feature>
<reference evidence="3 4" key="1">
    <citation type="submission" date="2017-09" db="EMBL/GenBank/DDBJ databases">
        <title>Complete genome sequence of Oxytococcus suis strain ZY16052.</title>
        <authorList>
            <person name="Li F."/>
        </authorList>
    </citation>
    <scope>NUCLEOTIDE SEQUENCE [LARGE SCALE GENOMIC DNA]</scope>
    <source>
        <strain evidence="3 4">ZY16052</strain>
    </source>
</reference>
<evidence type="ECO:0008006" key="5">
    <source>
        <dbReference type="Google" id="ProtNLM"/>
    </source>
</evidence>
<proteinExistence type="predicted"/>
<feature type="compositionally biased region" description="Basic and acidic residues" evidence="1">
    <location>
        <begin position="1"/>
        <end position="10"/>
    </location>
</feature>
<protein>
    <recommendedName>
        <fullName evidence="5">DUF1129 domain-containing protein</fullName>
    </recommendedName>
</protein>
<feature type="transmembrane region" description="Helical" evidence="2">
    <location>
        <begin position="226"/>
        <end position="248"/>
    </location>
</feature>
<evidence type="ECO:0000256" key="2">
    <source>
        <dbReference type="SAM" id="Phobius"/>
    </source>
</evidence>
<keyword evidence="2" id="KW-0812">Transmembrane</keyword>
<sequence length="286" mass="31804">MSEKEQKLETQDVNEINETDQSAASDVVAEEIQEDIATDGVETVDLAEDAEAIDAFFDQAKAEASSPIAGINQATYNQLTKRNQQFLFDIDRYLIDEMPYEVRTKVYEEMVETLLAGQLSSQTARQIYGTPSEVAVTILEQEIKADEEAVTSPDWMIALDGSLFLGSVFTFLTGLSMMNAEEGQATYMGVLTIIVNYLFAGLAMLMISKVIPNPDAPKGERGYLRYFLVSILAMLVWFVAITASSVWLPASINPAFSGEVYMIIAAATFILRYYLKKRLNIQSDLF</sequence>
<organism evidence="3 4">
    <name type="scientific">Suicoccus acidiformans</name>
    <dbReference type="NCBI Taxonomy" id="2036206"/>
    <lineage>
        <taxon>Bacteria</taxon>
        <taxon>Bacillati</taxon>
        <taxon>Bacillota</taxon>
        <taxon>Bacilli</taxon>
        <taxon>Lactobacillales</taxon>
        <taxon>Aerococcaceae</taxon>
        <taxon>Suicoccus</taxon>
    </lineage>
</organism>
<evidence type="ECO:0000256" key="1">
    <source>
        <dbReference type="SAM" id="MobiDB-lite"/>
    </source>
</evidence>
<dbReference type="OrthoDB" id="2360056at2"/>
<evidence type="ECO:0000313" key="4">
    <source>
        <dbReference type="Proteomes" id="UP000263232"/>
    </source>
</evidence>
<dbReference type="EMBL" id="CP023434">
    <property type="protein sequence ID" value="AXY24558.1"/>
    <property type="molecule type" value="Genomic_DNA"/>
</dbReference>
<name>A0A347WHK1_9LACT</name>
<dbReference type="Pfam" id="PF06570">
    <property type="entry name" value="DUF1129"/>
    <property type="match status" value="1"/>
</dbReference>
<dbReference type="RefSeq" id="WP_118989482.1">
    <property type="nucleotide sequence ID" value="NZ_CP023434.1"/>
</dbReference>
<keyword evidence="4" id="KW-1185">Reference proteome</keyword>
<dbReference type="AlphaFoldDB" id="A0A347WHK1"/>
<feature type="compositionally biased region" description="Polar residues" evidence="1">
    <location>
        <begin position="11"/>
        <end position="24"/>
    </location>
</feature>
<gene>
    <name evidence="3" type="ORF">CL176_00120</name>
</gene>
<feature type="transmembrane region" description="Helical" evidence="2">
    <location>
        <begin position="254"/>
        <end position="275"/>
    </location>
</feature>
<dbReference type="Proteomes" id="UP000263232">
    <property type="component" value="Chromosome"/>
</dbReference>
<feature type="region of interest" description="Disordered" evidence="1">
    <location>
        <begin position="1"/>
        <end position="26"/>
    </location>
</feature>
<feature type="transmembrane region" description="Helical" evidence="2">
    <location>
        <begin position="184"/>
        <end position="205"/>
    </location>
</feature>